<feature type="non-terminal residue" evidence="4">
    <location>
        <position position="90"/>
    </location>
</feature>
<dbReference type="PANTHER" id="PTHR45701">
    <property type="entry name" value="SYNAPTOBREVIN FAMILY MEMBER"/>
    <property type="match status" value="1"/>
</dbReference>
<evidence type="ECO:0000313" key="4">
    <source>
        <dbReference type="EMBL" id="RKP27620.1"/>
    </source>
</evidence>
<accession>A0A4P9Z7D7</accession>
<keyword evidence="2" id="KW-1133">Transmembrane helix</keyword>
<sequence length="90" mass="10247">PPQAAQADSKLKHMQAQADELKHIMKENIDLAVNRGEDLAEIEQKAEHLNEAAGQFKKGAKHVERRMWWKDTKLRLIICAVVIIVLIVII</sequence>
<dbReference type="EMBL" id="KZ989178">
    <property type="protein sequence ID" value="RKP27620.1"/>
    <property type="molecule type" value="Genomic_DNA"/>
</dbReference>
<dbReference type="Proteomes" id="UP000278143">
    <property type="component" value="Unassembled WGS sequence"/>
</dbReference>
<name>A0A4P9Z7D7_9FUNG</name>
<dbReference type="OrthoDB" id="190375at2759"/>
<dbReference type="InterPro" id="IPR001388">
    <property type="entry name" value="Synaptobrevin-like"/>
</dbReference>
<feature type="domain" description="V-SNARE coiled-coil homology" evidence="3">
    <location>
        <begin position="10"/>
        <end position="70"/>
    </location>
</feature>
<dbReference type="Gene3D" id="1.20.5.110">
    <property type="match status" value="1"/>
</dbReference>
<dbReference type="InterPro" id="IPR042855">
    <property type="entry name" value="V_SNARE_CC"/>
</dbReference>
<dbReference type="PRINTS" id="PR00219">
    <property type="entry name" value="SYNAPTOBREVN"/>
</dbReference>
<dbReference type="PIRSF" id="PIRSF005409">
    <property type="entry name" value="Synaptobrevin_euk"/>
    <property type="match status" value="1"/>
</dbReference>
<dbReference type="InterPro" id="IPR016444">
    <property type="entry name" value="Synaptobrevin/VAMP"/>
</dbReference>
<dbReference type="GO" id="GO:0016020">
    <property type="term" value="C:membrane"/>
    <property type="evidence" value="ECO:0007669"/>
    <property type="project" value="InterPro"/>
</dbReference>
<evidence type="ECO:0000256" key="1">
    <source>
        <dbReference type="PROSITE-ProRule" id="PRU00290"/>
    </source>
</evidence>
<reference evidence="5" key="1">
    <citation type="journal article" date="2018" name="Nat. Microbiol.">
        <title>Leveraging single-cell genomics to expand the fungal tree of life.</title>
        <authorList>
            <person name="Ahrendt S.R."/>
            <person name="Quandt C.A."/>
            <person name="Ciobanu D."/>
            <person name="Clum A."/>
            <person name="Salamov A."/>
            <person name="Andreopoulos B."/>
            <person name="Cheng J.F."/>
            <person name="Woyke T."/>
            <person name="Pelin A."/>
            <person name="Henrissat B."/>
            <person name="Reynolds N.K."/>
            <person name="Benny G.L."/>
            <person name="Smith M.E."/>
            <person name="James T.Y."/>
            <person name="Grigoriev I.V."/>
        </authorList>
    </citation>
    <scope>NUCLEOTIDE SEQUENCE [LARGE SCALE GENOMIC DNA]</scope>
    <source>
        <strain evidence="5">Benny S71-1</strain>
    </source>
</reference>
<evidence type="ECO:0000259" key="3">
    <source>
        <dbReference type="PROSITE" id="PS50892"/>
    </source>
</evidence>
<protein>
    <submittedName>
        <fullName evidence="4">Synaptobrevin</fullName>
    </submittedName>
</protein>
<gene>
    <name evidence="4" type="ORF">SYNPS1DRAFT_2192</name>
</gene>
<dbReference type="SUPFAM" id="SSF58038">
    <property type="entry name" value="SNARE fusion complex"/>
    <property type="match status" value="1"/>
</dbReference>
<dbReference type="AlphaFoldDB" id="A0A4P9Z7D7"/>
<keyword evidence="2" id="KW-0812">Transmembrane</keyword>
<feature type="non-terminal residue" evidence="4">
    <location>
        <position position="1"/>
    </location>
</feature>
<keyword evidence="1" id="KW-0175">Coiled coil</keyword>
<organism evidence="4 5">
    <name type="scientific">Syncephalis pseudoplumigaleata</name>
    <dbReference type="NCBI Taxonomy" id="1712513"/>
    <lineage>
        <taxon>Eukaryota</taxon>
        <taxon>Fungi</taxon>
        <taxon>Fungi incertae sedis</taxon>
        <taxon>Zoopagomycota</taxon>
        <taxon>Zoopagomycotina</taxon>
        <taxon>Zoopagomycetes</taxon>
        <taxon>Zoopagales</taxon>
        <taxon>Piptocephalidaceae</taxon>
        <taxon>Syncephalis</taxon>
    </lineage>
</organism>
<proteinExistence type="predicted"/>
<dbReference type="Pfam" id="PF00957">
    <property type="entry name" value="Synaptobrevin"/>
    <property type="match status" value="1"/>
</dbReference>
<dbReference type="PROSITE" id="PS50892">
    <property type="entry name" value="V_SNARE"/>
    <property type="match status" value="1"/>
</dbReference>
<dbReference type="GO" id="GO:0016192">
    <property type="term" value="P:vesicle-mediated transport"/>
    <property type="evidence" value="ECO:0007669"/>
    <property type="project" value="InterPro"/>
</dbReference>
<keyword evidence="2" id="KW-0472">Membrane</keyword>
<evidence type="ECO:0000313" key="5">
    <source>
        <dbReference type="Proteomes" id="UP000278143"/>
    </source>
</evidence>
<keyword evidence="5" id="KW-1185">Reference proteome</keyword>
<feature type="transmembrane region" description="Helical" evidence="2">
    <location>
        <begin position="74"/>
        <end position="89"/>
    </location>
</feature>
<evidence type="ECO:0000256" key="2">
    <source>
        <dbReference type="SAM" id="Phobius"/>
    </source>
</evidence>